<dbReference type="InterPro" id="IPR009291">
    <property type="entry name" value="Vps62"/>
</dbReference>
<dbReference type="Pfam" id="PF06101">
    <property type="entry name" value="Vps62"/>
    <property type="match status" value="1"/>
</dbReference>
<sequence>MFGCDCFYWSRRTEYYTLPEPEREPEPEPFALPAPLPEWPQGEGFSIGRISLGELEVTKITKFQCVWSCNRRDRKTKGVSFYRPVGIPDGFSCLGHYCQSNDRPFKGYVLAARDVARNVDLPALMKPLDYKLIWSAGSQQGGHGYFWLPNPPKGYKATGFLVTDSSLEPSIDEIRCVRSDLTEDCEACDLILNTDSTISRYPFWVWSTRPCQRGVLGRGVCVGTFFCCSRLTSGYELGVVCLRNMDNQLRAMPNLNQVHALIEHYGPTVFFHRDEIYLPSSVQWFFNNGALLFESGKVGGKRIDSRGSNLPGGGSNDGEFWLDLPSDEDKRNRLKYGSLESAELYVHIKPASGGTFTDIAMWVFCPFNGPATIKVGLANVAMNKVGEHVSDWEHFTLRVSNFNGELWSVYFSQHSGGEWVESSELEFGEGNRPVVYSSKSGHASFPHPGTYLQGPSKLGIGVRNDVGKSKFFVDSSVRYQIMAAEYLGDAIEEPCWLQYMGEWGPTIMYNARSELEKIVDRLPVFVRFSMENLIDLFPSEIYGEEGPTGPKEKDNWLGDERW</sequence>
<reference evidence="1" key="1">
    <citation type="submission" date="2023-05" db="EMBL/GenBank/DDBJ databases">
        <title>Nepenthes gracilis genome sequencing.</title>
        <authorList>
            <person name="Fukushima K."/>
        </authorList>
    </citation>
    <scope>NUCLEOTIDE SEQUENCE</scope>
    <source>
        <strain evidence="1">SING2019-196</strain>
    </source>
</reference>
<proteinExistence type="predicted"/>
<evidence type="ECO:0000313" key="2">
    <source>
        <dbReference type="Proteomes" id="UP001279734"/>
    </source>
</evidence>
<organism evidence="1 2">
    <name type="scientific">Nepenthes gracilis</name>
    <name type="common">Slender pitcher plant</name>
    <dbReference type="NCBI Taxonomy" id="150966"/>
    <lineage>
        <taxon>Eukaryota</taxon>
        <taxon>Viridiplantae</taxon>
        <taxon>Streptophyta</taxon>
        <taxon>Embryophyta</taxon>
        <taxon>Tracheophyta</taxon>
        <taxon>Spermatophyta</taxon>
        <taxon>Magnoliopsida</taxon>
        <taxon>eudicotyledons</taxon>
        <taxon>Gunneridae</taxon>
        <taxon>Pentapetalae</taxon>
        <taxon>Caryophyllales</taxon>
        <taxon>Nepenthaceae</taxon>
        <taxon>Nepenthes</taxon>
    </lineage>
</organism>
<evidence type="ECO:0000313" key="1">
    <source>
        <dbReference type="EMBL" id="GMH13091.1"/>
    </source>
</evidence>
<accession>A0AAD3SMP8</accession>
<protein>
    <recommendedName>
        <fullName evidence="3">Vacuolar protein sorting-associated protein 62</fullName>
    </recommendedName>
</protein>
<dbReference type="AlphaFoldDB" id="A0AAD3SMP8"/>
<name>A0AAD3SMP8_NEPGR</name>
<dbReference type="Proteomes" id="UP001279734">
    <property type="component" value="Unassembled WGS sequence"/>
</dbReference>
<dbReference type="PANTHER" id="PTHR48173:SF2">
    <property type="entry name" value="VACUOLAR PROTEIN SORTING-ASSOCIATED PROTEIN 62"/>
    <property type="match status" value="1"/>
</dbReference>
<dbReference type="PANTHER" id="PTHR48173">
    <property type="entry name" value="GNK2-HOMOLOGOUS DOMAIN-CONTAINING PROTEIN"/>
    <property type="match status" value="1"/>
</dbReference>
<comment type="caution">
    <text evidence="1">The sequence shown here is derived from an EMBL/GenBank/DDBJ whole genome shotgun (WGS) entry which is preliminary data.</text>
</comment>
<dbReference type="EMBL" id="BSYO01000012">
    <property type="protein sequence ID" value="GMH13091.1"/>
    <property type="molecule type" value="Genomic_DNA"/>
</dbReference>
<keyword evidence="2" id="KW-1185">Reference proteome</keyword>
<gene>
    <name evidence="1" type="ORF">Nepgr_014932</name>
</gene>
<evidence type="ECO:0008006" key="3">
    <source>
        <dbReference type="Google" id="ProtNLM"/>
    </source>
</evidence>